<accession>A0AAV4TDC1</accession>
<gene>
    <name evidence="1" type="ORF">CEXT_812221</name>
</gene>
<sequence>MPSSIQAILKKIVYYYELLSNARGISHSFLPSCGWKELSESNPLADSVPNFLQFIRQWMKSLKRNICPDLFTALNILP</sequence>
<evidence type="ECO:0008006" key="3">
    <source>
        <dbReference type="Google" id="ProtNLM"/>
    </source>
</evidence>
<proteinExistence type="predicted"/>
<keyword evidence="2" id="KW-1185">Reference proteome</keyword>
<dbReference type="Proteomes" id="UP001054945">
    <property type="component" value="Unassembled WGS sequence"/>
</dbReference>
<dbReference type="AlphaFoldDB" id="A0AAV4TDC1"/>
<protein>
    <recommendedName>
        <fullName evidence="3">Maturase K</fullName>
    </recommendedName>
</protein>
<evidence type="ECO:0000313" key="2">
    <source>
        <dbReference type="Proteomes" id="UP001054945"/>
    </source>
</evidence>
<organism evidence="1 2">
    <name type="scientific">Caerostris extrusa</name>
    <name type="common">Bark spider</name>
    <name type="synonym">Caerostris bankana</name>
    <dbReference type="NCBI Taxonomy" id="172846"/>
    <lineage>
        <taxon>Eukaryota</taxon>
        <taxon>Metazoa</taxon>
        <taxon>Ecdysozoa</taxon>
        <taxon>Arthropoda</taxon>
        <taxon>Chelicerata</taxon>
        <taxon>Arachnida</taxon>
        <taxon>Araneae</taxon>
        <taxon>Araneomorphae</taxon>
        <taxon>Entelegynae</taxon>
        <taxon>Araneoidea</taxon>
        <taxon>Araneidae</taxon>
        <taxon>Caerostris</taxon>
    </lineage>
</organism>
<evidence type="ECO:0000313" key="1">
    <source>
        <dbReference type="EMBL" id="GIY44164.1"/>
    </source>
</evidence>
<reference evidence="1 2" key="1">
    <citation type="submission" date="2021-06" db="EMBL/GenBank/DDBJ databases">
        <title>Caerostris extrusa draft genome.</title>
        <authorList>
            <person name="Kono N."/>
            <person name="Arakawa K."/>
        </authorList>
    </citation>
    <scope>NUCLEOTIDE SEQUENCE [LARGE SCALE GENOMIC DNA]</scope>
</reference>
<dbReference type="EMBL" id="BPLR01011100">
    <property type="protein sequence ID" value="GIY44164.1"/>
    <property type="molecule type" value="Genomic_DNA"/>
</dbReference>
<comment type="caution">
    <text evidence="1">The sequence shown here is derived from an EMBL/GenBank/DDBJ whole genome shotgun (WGS) entry which is preliminary data.</text>
</comment>
<name>A0AAV4TDC1_CAEEX</name>